<comment type="caution">
    <text evidence="3">The sequence shown here is derived from an EMBL/GenBank/DDBJ whole genome shotgun (WGS) entry which is preliminary data.</text>
</comment>
<feature type="compositionally biased region" description="Low complexity" evidence="1">
    <location>
        <begin position="446"/>
        <end position="470"/>
    </location>
</feature>
<feature type="compositionally biased region" description="Polar residues" evidence="1">
    <location>
        <begin position="349"/>
        <end position="365"/>
    </location>
</feature>
<feature type="compositionally biased region" description="Acidic residues" evidence="1">
    <location>
        <begin position="1635"/>
        <end position="1646"/>
    </location>
</feature>
<evidence type="ECO:0000256" key="1">
    <source>
        <dbReference type="SAM" id="MobiDB-lite"/>
    </source>
</evidence>
<feature type="compositionally biased region" description="Basic and acidic residues" evidence="1">
    <location>
        <begin position="1188"/>
        <end position="1199"/>
    </location>
</feature>
<feature type="compositionally biased region" description="Basic and acidic residues" evidence="1">
    <location>
        <begin position="1167"/>
        <end position="1177"/>
    </location>
</feature>
<evidence type="ECO:0000313" key="4">
    <source>
        <dbReference type="Proteomes" id="UP001150238"/>
    </source>
</evidence>
<dbReference type="PANTHER" id="PTHR14374:SF0">
    <property type="entry name" value="TRAFFICKING PROTEIN PARTICLE COMPLEX SUBUNIT 11"/>
    <property type="match status" value="1"/>
</dbReference>
<feature type="compositionally biased region" description="Polar residues" evidence="1">
    <location>
        <begin position="615"/>
        <end position="626"/>
    </location>
</feature>
<reference evidence="3" key="1">
    <citation type="submission" date="2022-08" db="EMBL/GenBank/DDBJ databases">
        <authorList>
            <consortium name="DOE Joint Genome Institute"/>
            <person name="Min B."/>
            <person name="Riley R."/>
            <person name="Sierra-Patev S."/>
            <person name="Naranjo-Ortiz M."/>
            <person name="Looney B."/>
            <person name="Konkel Z."/>
            <person name="Slot J.C."/>
            <person name="Sakamoto Y."/>
            <person name="Steenwyk J.L."/>
            <person name="Rokas A."/>
            <person name="Carro J."/>
            <person name="Camarero S."/>
            <person name="Ferreira P."/>
            <person name="Molpeceres G."/>
            <person name="Ruiz-Duenas F.J."/>
            <person name="Serrano A."/>
            <person name="Henrissat B."/>
            <person name="Drula E."/>
            <person name="Hughes K.W."/>
            <person name="Mata J.L."/>
            <person name="Ishikawa N.K."/>
            <person name="Vargas-Isla R."/>
            <person name="Ushijima S."/>
            <person name="Smith C.A."/>
            <person name="Ahrendt S."/>
            <person name="Andreopoulos W."/>
            <person name="He G."/>
            <person name="Labutti K."/>
            <person name="Lipzen A."/>
            <person name="Ng V."/>
            <person name="Sandor L."/>
            <person name="Barry K."/>
            <person name="Martinez A.T."/>
            <person name="Xiao Y."/>
            <person name="Gibbons J.G."/>
            <person name="Terashima K."/>
            <person name="Hibbett D.S."/>
            <person name="Grigoriev I.V."/>
        </authorList>
    </citation>
    <scope>NUCLEOTIDE SEQUENCE</scope>
    <source>
        <strain evidence="3">Sp2 HRB7682 ss15</strain>
    </source>
</reference>
<dbReference type="Pfam" id="PF11817">
    <property type="entry name" value="Foie-gras_1"/>
    <property type="match status" value="1"/>
</dbReference>
<dbReference type="EMBL" id="JANVFS010000009">
    <property type="protein sequence ID" value="KAJ4487245.1"/>
    <property type="molecule type" value="Genomic_DNA"/>
</dbReference>
<feature type="region of interest" description="Disordered" evidence="1">
    <location>
        <begin position="338"/>
        <end position="367"/>
    </location>
</feature>
<gene>
    <name evidence="3" type="ORF">C8J55DRAFT_507382</name>
</gene>
<feature type="compositionally biased region" description="Acidic residues" evidence="1">
    <location>
        <begin position="1178"/>
        <end position="1187"/>
    </location>
</feature>
<feature type="region of interest" description="Disordered" evidence="1">
    <location>
        <begin position="446"/>
        <end position="485"/>
    </location>
</feature>
<proteinExistence type="predicted"/>
<sequence length="2047" mass="223283">MNSYPLELIAQLAPVMFVAGLNPASLNNANNVPNTTSPPLQSIQPPPPTHHSKNPSLTTMTTVSGADSVNYSLSLPPSTTAPNPLRPDPFTILTSRLREILVHQRKITVWDTPTADKVFQVILIDKDVKFPPRKVESSPGAPAHSPLSPLTPSSPLHPDGLIAPIWIRKHTMLVPAVFVLFIRLFEADDPSSIYAYSLGVEYNTEFEQRLKEFRDLADRRNDKDTDRVMERVKELERLKDTELAALIAQRKRNTNERGIKLTVVLMASRKLLDDSASGAAGGLGLDARLTFIRRQSGLDSRAALFVLSPIPREELNDFVKSLQTALWDPAVEYYTAHSKRVRQKRNRHQAQSAQSSHRPTPSIVASSSSSNALGVMSALPAPLKPEGWTVRYEYKMASFAEFRGEYEVALKHYQDAYAALTMLFMAPGSSLAMASGGAGVTMPISTSTSTSTMPTSTSSMSTTSSTSAASRAGVSSPVPNNGGSRTKRWAEAKVLADTINIKIVKLYLYNNETGLALAQQRLHVRTFPVVAGFTGGSTMSTKTGSAPVGGQITPSLNAADEGSYEYWSWVSRMWCILAEMLVEGTRTRGSPGSPPIPPSLIIPIHRPRLPPSSAAVPTTDSGSRKPSPTPESLLHSAAPGVNPAHALMHPGWYYLLAAECAERKVGRFVEGLNFRASDEMKEQKITHLRALVGDILELYTKSYELFKAYSSASTTTTNTTSRTHTLNASITNPLSMTTSISNASNAVGPSNPPTNTSTSTTGRLALYIAHRIALTYARFPDPNRPDLRSTNSSNNTLRISKDSKNTRDPATDNAEDSDEPVTSDNAPPEQESLFAEFDSWAREFSADADEEESQSLDEGNFKGKDPEKLALAARFLARIAKSYWREGVISSSSSSSSSFSASTFSSAYPTLPSMFPGYPSNARFLTYPIAKYSTEDDGENDEIWGWPALLVPLLRTWSGILRELVGRGINETRKLSKTFRTSQKLDSLYKLNSTLEKLESLEAHFDSYTRVLISRISVDRDVEFSRKKEEMEIQRELKRVMEMWVGVQTLKGVLNKASSDTSSTREVKVIRVDNAETQPIFDTSVVFWYGRIWISPFPPSVSSLPSSSSSDAESIQESTPFQLTLTAPSRVAIDKLDWVELRVRVTFEYEGYDDFDEGYEKQEEEGEVRGKEEGGKEDGEEDDEEGDNRDGATRTDVEEAKIDLRTQEIELIIRSKSLSQGGEAIETLNEPVQMIDVGHLSFGTGFGFDKKADYDGKSSIDKIQEIISVSSSSLRWTPGQAVIVTGSVRVCSSGGGDQFGEGKIRISSVLLRLNAPTPSPPSPSIPNTPPVVLQIPLHVPARRGAPPPPTSYVHALGSGELRVGAGVGGIHTQAMWFAGFAEIQHRYPQYGIKAPRWVPVSRRGTEKGLGYEGVEISFRPHPVTLSVLHSGVAYVGEEYPLEILVKGCRCEFGGYRSADAEEKQEEESVDEEVEVVMDVLLQPVESDVTAVNTISVGPHQSNTMIKGISLGLLALHPRHPSSPSDLRHTLWIKNTGGPGDRVVDMSVWTRPIRRHKLGKATKNTPGIINASAHSMRHLPHLETETLKTVTIPCIEPLNVRYDVTYQRRVDPSSYSTLNPGEGALWDRPQIPWWLDEEKDDHGDEGEGGNGDRGDTWEERVEADVEAVLRTTILCVGGGIADSGGPTSGSGLTSVASLGVEVEEVVLRRKDPRSTIVRILTSEMILGSEKAVVKDEGEEQEEDGELSLFPLEFLPGDQLSDVCRIGISSHRNDEEIYIDADGELEIPSSGSYEVYWRRILPNNTRGTPSSTKFPLPALRPPTDDLIALLDVSPTARLHEPLAMTLTIRNRHPTRTADVYVQLEFSPGTGVAANTGGATGTSVGGAVPMGESTVMSNTTSTAGEQGGQSAQSGSAFVIAGLRAGRVPLLLAGTEERMVWMLIPIECGYVRLPKVQVIDRRKAAMGTAGMLGTGSIGSNSRSESIVAVAGNATDNVDKNGPNAEGGREVRVVDIRSEYRAERTKRQVGTDFVRTEEGDDQGRIGTVLVLP</sequence>
<feature type="compositionally biased region" description="Polar residues" evidence="1">
    <location>
        <begin position="788"/>
        <end position="798"/>
    </location>
</feature>
<feature type="domain" description="Trafficking protein particle complex subunit 11" evidence="2">
    <location>
        <begin position="488"/>
        <end position="664"/>
    </location>
</feature>
<evidence type="ECO:0000259" key="2">
    <source>
        <dbReference type="Pfam" id="PF11817"/>
    </source>
</evidence>
<accession>A0A9W9DVM9</accession>
<feature type="region of interest" description="Disordered" evidence="1">
    <location>
        <begin position="740"/>
        <end position="760"/>
    </location>
</feature>
<feature type="region of interest" description="Disordered" evidence="1">
    <location>
        <begin position="779"/>
        <end position="829"/>
    </location>
</feature>
<feature type="region of interest" description="Disordered" evidence="1">
    <location>
        <begin position="611"/>
        <end position="637"/>
    </location>
</feature>
<feature type="compositionally biased region" description="Basic residues" evidence="1">
    <location>
        <begin position="338"/>
        <end position="348"/>
    </location>
</feature>
<protein>
    <recommendedName>
        <fullName evidence="2">Trafficking protein particle complex subunit 11 domain-containing protein</fullName>
    </recommendedName>
</protein>
<dbReference type="PANTHER" id="PTHR14374">
    <property type="entry name" value="FOIE GRAS"/>
    <property type="match status" value="1"/>
</dbReference>
<dbReference type="Proteomes" id="UP001150238">
    <property type="component" value="Unassembled WGS sequence"/>
</dbReference>
<dbReference type="InterPro" id="IPR021773">
    <property type="entry name" value="TPC11"/>
</dbReference>
<feature type="region of interest" description="Disordered" evidence="1">
    <location>
        <begin position="29"/>
        <end position="59"/>
    </location>
</feature>
<feature type="region of interest" description="Disordered" evidence="1">
    <location>
        <begin position="133"/>
        <end position="153"/>
    </location>
</feature>
<feature type="compositionally biased region" description="Basic and acidic residues" evidence="1">
    <location>
        <begin position="799"/>
        <end position="810"/>
    </location>
</feature>
<feature type="region of interest" description="Disordered" evidence="1">
    <location>
        <begin position="1156"/>
        <end position="1199"/>
    </location>
</feature>
<feature type="region of interest" description="Disordered" evidence="1">
    <location>
        <begin position="1635"/>
        <end position="1655"/>
    </location>
</feature>
<reference evidence="3" key="2">
    <citation type="journal article" date="2023" name="Proc. Natl. Acad. Sci. U.S.A.">
        <title>A global phylogenomic analysis of the shiitake genus Lentinula.</title>
        <authorList>
            <person name="Sierra-Patev S."/>
            <person name="Min B."/>
            <person name="Naranjo-Ortiz M."/>
            <person name="Looney B."/>
            <person name="Konkel Z."/>
            <person name="Slot J.C."/>
            <person name="Sakamoto Y."/>
            <person name="Steenwyk J.L."/>
            <person name="Rokas A."/>
            <person name="Carro J."/>
            <person name="Camarero S."/>
            <person name="Ferreira P."/>
            <person name="Molpeceres G."/>
            <person name="Ruiz-Duenas F.J."/>
            <person name="Serrano A."/>
            <person name="Henrissat B."/>
            <person name="Drula E."/>
            <person name="Hughes K.W."/>
            <person name="Mata J.L."/>
            <person name="Ishikawa N.K."/>
            <person name="Vargas-Isla R."/>
            <person name="Ushijima S."/>
            <person name="Smith C.A."/>
            <person name="Donoghue J."/>
            <person name="Ahrendt S."/>
            <person name="Andreopoulos W."/>
            <person name="He G."/>
            <person name="LaButti K."/>
            <person name="Lipzen A."/>
            <person name="Ng V."/>
            <person name="Riley R."/>
            <person name="Sandor L."/>
            <person name="Barry K."/>
            <person name="Martinez A.T."/>
            <person name="Xiao Y."/>
            <person name="Gibbons J.G."/>
            <person name="Terashima K."/>
            <person name="Grigoriev I.V."/>
            <person name="Hibbett D."/>
        </authorList>
    </citation>
    <scope>NUCLEOTIDE SEQUENCE</scope>
    <source>
        <strain evidence="3">Sp2 HRB7682 ss15</strain>
    </source>
</reference>
<name>A0A9W9DVM9_9AGAR</name>
<organism evidence="3 4">
    <name type="scientific">Lentinula lateritia</name>
    <dbReference type="NCBI Taxonomy" id="40482"/>
    <lineage>
        <taxon>Eukaryota</taxon>
        <taxon>Fungi</taxon>
        <taxon>Dikarya</taxon>
        <taxon>Basidiomycota</taxon>
        <taxon>Agaricomycotina</taxon>
        <taxon>Agaricomycetes</taxon>
        <taxon>Agaricomycetidae</taxon>
        <taxon>Agaricales</taxon>
        <taxon>Marasmiineae</taxon>
        <taxon>Omphalotaceae</taxon>
        <taxon>Lentinula</taxon>
    </lineage>
</organism>
<feature type="compositionally biased region" description="Acidic residues" evidence="1">
    <location>
        <begin position="1156"/>
        <end position="1166"/>
    </location>
</feature>
<feature type="compositionally biased region" description="Low complexity" evidence="1">
    <location>
        <begin position="141"/>
        <end position="153"/>
    </location>
</feature>
<evidence type="ECO:0000313" key="3">
    <source>
        <dbReference type="EMBL" id="KAJ4487245.1"/>
    </source>
</evidence>